<dbReference type="Gene3D" id="3.30.200.20">
    <property type="entry name" value="Phosphorylase Kinase, domain 1"/>
    <property type="match status" value="1"/>
</dbReference>
<dbReference type="AlphaFoldDB" id="A0A6J1H079"/>
<evidence type="ECO:0000259" key="2">
    <source>
        <dbReference type="PROSITE" id="PS50011"/>
    </source>
</evidence>
<accession>A0A6J1H079</accession>
<feature type="compositionally biased region" description="Acidic residues" evidence="1">
    <location>
        <begin position="255"/>
        <end position="266"/>
    </location>
</feature>
<dbReference type="PANTHER" id="PTHR46863:SF2">
    <property type="entry name" value="LYSM DOMAIN RECEPTOR-LIKE KINASE 3"/>
    <property type="match status" value="1"/>
</dbReference>
<sequence>MCKTKKSTDVIDPPSPRSSRHQRMSKSNASSSYADPSSSVNFTSYNISTTDTKSSTKSSSKSSSSSRASLVSLKNSLPDNPLIYEFSEIRSATNNFLSKPFSSSSSSSSWRCLIRGKDVIVFQRKLLRPIELPELKHQLSVIGRSHHNSLVKLLGASISGDYVYLVYEFIVGANLAECLRNPRNPNFTVLSTWISRMQIATDLAHGLDYIHHCSGLNSKFIHNHIKSSSIVITEETLTPKICHFGTAELCGETAVTEEENEEEEEEGNKSEITTYRRPKRPNVKKIKLEGTRGYIAPEMMANGTMSQKIDVYAFGVLILELISGDEALKFILEKGNRGGGYVRVSVIETAKKAVESGTGGIRTWVDRRLMDSFPVEVAEKMVVVGLECVEEDPDKRPGMGRVAGKISKLFLESTRWAESVGKSLDMSVSLAPR</sequence>
<dbReference type="SUPFAM" id="SSF56112">
    <property type="entry name" value="Protein kinase-like (PK-like)"/>
    <property type="match status" value="1"/>
</dbReference>
<dbReference type="Proteomes" id="UP000504609">
    <property type="component" value="Unplaced"/>
</dbReference>
<dbReference type="KEGG" id="cmos:111458754"/>
<dbReference type="InterPro" id="IPR011009">
    <property type="entry name" value="Kinase-like_dom_sf"/>
</dbReference>
<evidence type="ECO:0000313" key="4">
    <source>
        <dbReference type="RefSeq" id="XP_022957320.1"/>
    </source>
</evidence>
<evidence type="ECO:0000256" key="1">
    <source>
        <dbReference type="SAM" id="MobiDB-lite"/>
    </source>
</evidence>
<proteinExistence type="predicted"/>
<evidence type="ECO:0000313" key="3">
    <source>
        <dbReference type="Proteomes" id="UP000504609"/>
    </source>
</evidence>
<gene>
    <name evidence="4" type="primary">LOC111458754</name>
</gene>
<dbReference type="GeneID" id="111458754"/>
<protein>
    <submittedName>
        <fullName evidence="4">LysM domain receptor-like kinase 3</fullName>
    </submittedName>
</protein>
<feature type="compositionally biased region" description="Low complexity" evidence="1">
    <location>
        <begin position="25"/>
        <end position="39"/>
    </location>
</feature>
<dbReference type="GO" id="GO:0005524">
    <property type="term" value="F:ATP binding"/>
    <property type="evidence" value="ECO:0007669"/>
    <property type="project" value="InterPro"/>
</dbReference>
<feature type="domain" description="Protein kinase" evidence="2">
    <location>
        <begin position="95"/>
        <end position="411"/>
    </location>
</feature>
<dbReference type="GO" id="GO:0004672">
    <property type="term" value="F:protein kinase activity"/>
    <property type="evidence" value="ECO:0007669"/>
    <property type="project" value="InterPro"/>
</dbReference>
<dbReference type="Pfam" id="PF00069">
    <property type="entry name" value="Pkinase"/>
    <property type="match status" value="1"/>
</dbReference>
<feature type="compositionally biased region" description="Low complexity" evidence="1">
    <location>
        <begin position="48"/>
        <end position="65"/>
    </location>
</feature>
<dbReference type="InterPro" id="IPR000719">
    <property type="entry name" value="Prot_kinase_dom"/>
</dbReference>
<dbReference type="Gene3D" id="1.10.510.10">
    <property type="entry name" value="Transferase(Phosphotransferase) domain 1"/>
    <property type="match status" value="1"/>
</dbReference>
<feature type="region of interest" description="Disordered" evidence="1">
    <location>
        <begin position="1"/>
        <end position="65"/>
    </location>
</feature>
<dbReference type="RefSeq" id="XP_022957320.1">
    <property type="nucleotide sequence ID" value="XM_023101552.1"/>
</dbReference>
<organism evidence="3 4">
    <name type="scientific">Cucurbita moschata</name>
    <name type="common">Winter crookneck squash</name>
    <name type="synonym">Cucurbita pepo var. moschata</name>
    <dbReference type="NCBI Taxonomy" id="3662"/>
    <lineage>
        <taxon>Eukaryota</taxon>
        <taxon>Viridiplantae</taxon>
        <taxon>Streptophyta</taxon>
        <taxon>Embryophyta</taxon>
        <taxon>Tracheophyta</taxon>
        <taxon>Spermatophyta</taxon>
        <taxon>Magnoliopsida</taxon>
        <taxon>eudicotyledons</taxon>
        <taxon>Gunneridae</taxon>
        <taxon>Pentapetalae</taxon>
        <taxon>rosids</taxon>
        <taxon>fabids</taxon>
        <taxon>Cucurbitales</taxon>
        <taxon>Cucurbitaceae</taxon>
        <taxon>Cucurbiteae</taxon>
        <taxon>Cucurbita</taxon>
    </lineage>
</organism>
<keyword evidence="3" id="KW-1185">Reference proteome</keyword>
<reference evidence="4" key="1">
    <citation type="submission" date="2025-08" db="UniProtKB">
        <authorList>
            <consortium name="RefSeq"/>
        </authorList>
    </citation>
    <scope>IDENTIFICATION</scope>
    <source>
        <tissue evidence="4">Young leaves</tissue>
    </source>
</reference>
<name>A0A6J1H079_CUCMO</name>
<dbReference type="PROSITE" id="PS50011">
    <property type="entry name" value="PROTEIN_KINASE_DOM"/>
    <property type="match status" value="1"/>
</dbReference>
<feature type="region of interest" description="Disordered" evidence="1">
    <location>
        <begin position="253"/>
        <end position="276"/>
    </location>
</feature>
<dbReference type="PANTHER" id="PTHR46863">
    <property type="entry name" value="OS09G0572100 PROTEIN"/>
    <property type="match status" value="1"/>
</dbReference>